<dbReference type="EMBL" id="BLXT01007673">
    <property type="protein sequence ID" value="GFO41201.1"/>
    <property type="molecule type" value="Genomic_DNA"/>
</dbReference>
<evidence type="ECO:0000256" key="1">
    <source>
        <dbReference type="SAM" id="Phobius"/>
    </source>
</evidence>
<gene>
    <name evidence="2" type="ORF">PoB_006770600</name>
</gene>
<protein>
    <submittedName>
        <fullName evidence="2">Uncharacterized protein</fullName>
    </submittedName>
</protein>
<keyword evidence="1" id="KW-1133">Transmembrane helix</keyword>
<keyword evidence="1" id="KW-0812">Transmembrane</keyword>
<organism evidence="2 3">
    <name type="scientific">Plakobranchus ocellatus</name>
    <dbReference type="NCBI Taxonomy" id="259542"/>
    <lineage>
        <taxon>Eukaryota</taxon>
        <taxon>Metazoa</taxon>
        <taxon>Spiralia</taxon>
        <taxon>Lophotrochozoa</taxon>
        <taxon>Mollusca</taxon>
        <taxon>Gastropoda</taxon>
        <taxon>Heterobranchia</taxon>
        <taxon>Euthyneura</taxon>
        <taxon>Panpulmonata</taxon>
        <taxon>Sacoglossa</taxon>
        <taxon>Placobranchoidea</taxon>
        <taxon>Plakobranchidae</taxon>
        <taxon>Plakobranchus</taxon>
    </lineage>
</organism>
<accession>A0AAV4DAM6</accession>
<feature type="transmembrane region" description="Helical" evidence="1">
    <location>
        <begin position="82"/>
        <end position="103"/>
    </location>
</feature>
<keyword evidence="1" id="KW-0472">Membrane</keyword>
<evidence type="ECO:0000313" key="3">
    <source>
        <dbReference type="Proteomes" id="UP000735302"/>
    </source>
</evidence>
<comment type="caution">
    <text evidence="2">The sequence shown here is derived from an EMBL/GenBank/DDBJ whole genome shotgun (WGS) entry which is preliminary data.</text>
</comment>
<proteinExistence type="predicted"/>
<name>A0AAV4DAM6_9GAST</name>
<reference evidence="2 3" key="1">
    <citation type="journal article" date="2021" name="Elife">
        <title>Chloroplast acquisition without the gene transfer in kleptoplastic sea slugs, Plakobranchus ocellatus.</title>
        <authorList>
            <person name="Maeda T."/>
            <person name="Takahashi S."/>
            <person name="Yoshida T."/>
            <person name="Shimamura S."/>
            <person name="Takaki Y."/>
            <person name="Nagai Y."/>
            <person name="Toyoda A."/>
            <person name="Suzuki Y."/>
            <person name="Arimoto A."/>
            <person name="Ishii H."/>
            <person name="Satoh N."/>
            <person name="Nishiyama T."/>
            <person name="Hasebe M."/>
            <person name="Maruyama T."/>
            <person name="Minagawa J."/>
            <person name="Obokata J."/>
            <person name="Shigenobu S."/>
        </authorList>
    </citation>
    <scope>NUCLEOTIDE SEQUENCE [LARGE SCALE GENOMIC DNA]</scope>
</reference>
<evidence type="ECO:0000313" key="2">
    <source>
        <dbReference type="EMBL" id="GFO41201.1"/>
    </source>
</evidence>
<dbReference type="AlphaFoldDB" id="A0AAV4DAM6"/>
<keyword evidence="3" id="KW-1185">Reference proteome</keyword>
<sequence>MVLVHEVRDHSSFVLKFLKIDQGALMLEPPSLNASVNVRFGVSSLELFKLNYTFGNEPRIPKTWRIAEDRASMDDVFRECTWAVILIPLVIFIICVMVAITVVKERYVSTRRTSNFLSFLQRYMFRN</sequence>
<dbReference type="Proteomes" id="UP000735302">
    <property type="component" value="Unassembled WGS sequence"/>
</dbReference>